<evidence type="ECO:0000313" key="2">
    <source>
        <dbReference type="Proteomes" id="UP001311730"/>
    </source>
</evidence>
<evidence type="ECO:0008006" key="3">
    <source>
        <dbReference type="Google" id="ProtNLM"/>
    </source>
</evidence>
<gene>
    <name evidence="1" type="ORF">VJJ08_11065</name>
</gene>
<name>A0ABU5ZA37_9FLAO</name>
<sequence>MDTSYFNKITKIILFATSFLYLLLSCNNPTGKLLYVGLSEVSRYINFVGYNKKEIEEIKLYIKKNNDIDTISFSFRLIDSIPLSRYKFETIISKYNDISPNDTIFIHIENKTHTITSVKYEWEEIGTDLLGFPEYRPVFRFIFDGDKPSGHSIYFKRGEKPFRD</sequence>
<dbReference type="Proteomes" id="UP001311730">
    <property type="component" value="Unassembled WGS sequence"/>
</dbReference>
<dbReference type="EMBL" id="JAYKBW010000012">
    <property type="protein sequence ID" value="MEB3075827.1"/>
    <property type="molecule type" value="Genomic_DNA"/>
</dbReference>
<proteinExistence type="predicted"/>
<dbReference type="RefSeq" id="WP_323983951.1">
    <property type="nucleotide sequence ID" value="NZ_JAYKBW010000012.1"/>
</dbReference>
<comment type="caution">
    <text evidence="1">The sequence shown here is derived from an EMBL/GenBank/DDBJ whole genome shotgun (WGS) entry which is preliminary data.</text>
</comment>
<evidence type="ECO:0000313" key="1">
    <source>
        <dbReference type="EMBL" id="MEB3075827.1"/>
    </source>
</evidence>
<reference evidence="1 2" key="1">
    <citation type="submission" date="2023-12" db="EMBL/GenBank/DDBJ databases">
        <title>Genomic sequences of Capnocytophaga and Parvimonas strains.</title>
        <authorList>
            <person name="Watt R.M."/>
            <person name="Wang M."/>
            <person name="Yang T."/>
            <person name="Tong W.M."/>
        </authorList>
    </citation>
    <scope>NUCLEOTIDE SEQUENCE [LARGE SCALE GENOMIC DNA]</scope>
    <source>
        <strain evidence="1 2">CCUG 13096</strain>
    </source>
</reference>
<accession>A0ABU5ZA37</accession>
<keyword evidence="2" id="KW-1185">Reference proteome</keyword>
<protein>
    <recommendedName>
        <fullName evidence="3">Lipoprotein</fullName>
    </recommendedName>
</protein>
<organism evidence="1 2">
    <name type="scientific">Capnocytophaga gingivalis</name>
    <dbReference type="NCBI Taxonomy" id="1017"/>
    <lineage>
        <taxon>Bacteria</taxon>
        <taxon>Pseudomonadati</taxon>
        <taxon>Bacteroidota</taxon>
        <taxon>Flavobacteriia</taxon>
        <taxon>Flavobacteriales</taxon>
        <taxon>Flavobacteriaceae</taxon>
        <taxon>Capnocytophaga</taxon>
    </lineage>
</organism>